<evidence type="ECO:0000256" key="2">
    <source>
        <dbReference type="SAM" id="MobiDB-lite"/>
    </source>
</evidence>
<evidence type="ECO:0000313" key="4">
    <source>
        <dbReference type="Proteomes" id="UP001150062"/>
    </source>
</evidence>
<feature type="compositionally biased region" description="Polar residues" evidence="2">
    <location>
        <begin position="30"/>
        <end position="47"/>
    </location>
</feature>
<dbReference type="EMBL" id="JAOAOG010000295">
    <property type="protein sequence ID" value="KAJ6232031.1"/>
    <property type="molecule type" value="Genomic_DNA"/>
</dbReference>
<organism evidence="3 4">
    <name type="scientific">Anaeramoeba flamelloides</name>
    <dbReference type="NCBI Taxonomy" id="1746091"/>
    <lineage>
        <taxon>Eukaryota</taxon>
        <taxon>Metamonada</taxon>
        <taxon>Anaeramoebidae</taxon>
        <taxon>Anaeramoeba</taxon>
    </lineage>
</organism>
<evidence type="ECO:0000313" key="3">
    <source>
        <dbReference type="EMBL" id="KAJ6232031.1"/>
    </source>
</evidence>
<dbReference type="InterPro" id="IPR042534">
    <property type="entry name" value="SAP18_sf"/>
</dbReference>
<dbReference type="Pfam" id="PF06487">
    <property type="entry name" value="SAP18"/>
    <property type="match status" value="1"/>
</dbReference>
<comment type="caution">
    <text evidence="3">The sequence shown here is derived from an EMBL/GenBank/DDBJ whole genome shotgun (WGS) entry which is preliminary data.</text>
</comment>
<keyword evidence="4" id="KW-1185">Reference proteome</keyword>
<sequence length="260" mass="31454">MSDQNNNWRNSERKREQEYSNSYYPRRRFNQPTHNRGTRFNNSSYKSYQEKRTTNGRGRERERERGRERGWERGWERGRGRRRERGMGRGRGRGRGREREREIFQSIGRRRGLFKENYDNKPSTNYPRSRQFKSGRRLNIDREKTVPFLLRIYLSLEKHNPKSYYEKVESHKDAQVHTWLDCTLGDLTEYLKTVSKHAKKENVKLDFNLVYKDRRTGDVRFKEAGYTYSSSNESLYHDKTLSELNFSIGDWIDVAFIDHN</sequence>
<comment type="similarity">
    <text evidence="1">Belongs to the SAP18 family.</text>
</comment>
<feature type="compositionally biased region" description="Basic residues" evidence="2">
    <location>
        <begin position="80"/>
        <end position="94"/>
    </location>
</feature>
<reference evidence="3" key="1">
    <citation type="submission" date="2022-08" db="EMBL/GenBank/DDBJ databases">
        <title>Novel sulfate-reducing endosymbionts in the free-living metamonad Anaeramoeba.</title>
        <authorList>
            <person name="Jerlstrom-Hultqvist J."/>
            <person name="Cepicka I."/>
            <person name="Gallot-Lavallee L."/>
            <person name="Salas-Leiva D."/>
            <person name="Curtis B.A."/>
            <person name="Zahonova K."/>
            <person name="Pipaliya S."/>
            <person name="Dacks J."/>
            <person name="Roger A.J."/>
        </authorList>
    </citation>
    <scope>NUCLEOTIDE SEQUENCE</scope>
    <source>
        <strain evidence="3">Schooner1</strain>
    </source>
</reference>
<dbReference type="InterPro" id="IPR010516">
    <property type="entry name" value="SAP18"/>
</dbReference>
<evidence type="ECO:0000256" key="1">
    <source>
        <dbReference type="ARBA" id="ARBA00009143"/>
    </source>
</evidence>
<proteinExistence type="inferred from homology"/>
<name>A0ABQ8XHB7_9EUKA</name>
<dbReference type="Proteomes" id="UP001150062">
    <property type="component" value="Unassembled WGS sequence"/>
</dbReference>
<dbReference type="PANTHER" id="PTHR13082:SF0">
    <property type="entry name" value="HISTONE DEACETYLASE COMPLEX SUBUNIT SAP18"/>
    <property type="match status" value="1"/>
</dbReference>
<feature type="region of interest" description="Disordered" evidence="2">
    <location>
        <begin position="80"/>
        <end position="99"/>
    </location>
</feature>
<dbReference type="Gene3D" id="3.10.20.550">
    <property type="entry name" value="ASAP complex, SAP18 subunit"/>
    <property type="match status" value="1"/>
</dbReference>
<dbReference type="PANTHER" id="PTHR13082">
    <property type="entry name" value="SAP18"/>
    <property type="match status" value="1"/>
</dbReference>
<protein>
    <submittedName>
        <fullName evidence="3">Sap18</fullName>
    </submittedName>
</protein>
<accession>A0ABQ8XHB7</accession>
<feature type="compositionally biased region" description="Basic and acidic residues" evidence="2">
    <location>
        <begin position="48"/>
        <end position="69"/>
    </location>
</feature>
<feature type="region of interest" description="Disordered" evidence="2">
    <location>
        <begin position="1"/>
        <end position="69"/>
    </location>
</feature>
<gene>
    <name evidence="3" type="ORF">M0813_05186</name>
</gene>